<name>A0ACC0IP95_9ERIC</name>
<gene>
    <name evidence="1" type="ORF">LOK49_LG02G02352</name>
</gene>
<organism evidence="1 2">
    <name type="scientific">Camellia lanceoleosa</name>
    <dbReference type="NCBI Taxonomy" id="1840588"/>
    <lineage>
        <taxon>Eukaryota</taxon>
        <taxon>Viridiplantae</taxon>
        <taxon>Streptophyta</taxon>
        <taxon>Embryophyta</taxon>
        <taxon>Tracheophyta</taxon>
        <taxon>Spermatophyta</taxon>
        <taxon>Magnoliopsida</taxon>
        <taxon>eudicotyledons</taxon>
        <taxon>Gunneridae</taxon>
        <taxon>Pentapetalae</taxon>
        <taxon>asterids</taxon>
        <taxon>Ericales</taxon>
        <taxon>Theaceae</taxon>
        <taxon>Camellia</taxon>
    </lineage>
</organism>
<comment type="caution">
    <text evidence="1">The sequence shown here is derived from an EMBL/GenBank/DDBJ whole genome shotgun (WGS) entry which is preliminary data.</text>
</comment>
<sequence>MADLTQHFHKGSEVEISSNDDGFRGAWYAGTVIRPASTKTKTTNTTTTNNKKLLVEYKTLMADEGGKKPLREALDVVQLRPPPPRESRRSFKFSEEVDAYHNDGWWEGVITEVLENERYSVFFRGTREQLDFGSEELRLHREWVKGKWVPPLEGEEMLPIVDEVTPSKETVEDEFSKGMLVEVSSDEDGFQGAWFAATIVERLQEGRFLIEYKSLRNDDDTDFLREEADTLHIRPYPPDTLVVDRFSMLEEVDALYNDGWWVGVISKVLDGQRYVVYFRSTNEEIEFEHSDLRLHQDWIDGKWVMASQALKL</sequence>
<protein>
    <submittedName>
        <fullName evidence="1">Protein AGENET DOMAIN (AGD)-CONTAINING P1</fullName>
    </submittedName>
</protein>
<evidence type="ECO:0000313" key="2">
    <source>
        <dbReference type="Proteomes" id="UP001060215"/>
    </source>
</evidence>
<reference evidence="1 2" key="1">
    <citation type="journal article" date="2022" name="Plant J.">
        <title>Chromosome-level genome of Camellia lanceoleosa provides a valuable resource for understanding genome evolution and self-incompatibility.</title>
        <authorList>
            <person name="Gong W."/>
            <person name="Xiao S."/>
            <person name="Wang L."/>
            <person name="Liao Z."/>
            <person name="Chang Y."/>
            <person name="Mo W."/>
            <person name="Hu G."/>
            <person name="Li W."/>
            <person name="Zhao G."/>
            <person name="Zhu H."/>
            <person name="Hu X."/>
            <person name="Ji K."/>
            <person name="Xiang X."/>
            <person name="Song Q."/>
            <person name="Yuan D."/>
            <person name="Jin S."/>
            <person name="Zhang L."/>
        </authorList>
    </citation>
    <scope>NUCLEOTIDE SEQUENCE [LARGE SCALE GENOMIC DNA]</scope>
    <source>
        <strain evidence="1">SQ_2022a</strain>
    </source>
</reference>
<keyword evidence="2" id="KW-1185">Reference proteome</keyword>
<accession>A0ACC0IP95</accession>
<evidence type="ECO:0000313" key="1">
    <source>
        <dbReference type="EMBL" id="KAI8027400.1"/>
    </source>
</evidence>
<dbReference type="EMBL" id="CM045760">
    <property type="protein sequence ID" value="KAI8027400.1"/>
    <property type="molecule type" value="Genomic_DNA"/>
</dbReference>
<proteinExistence type="predicted"/>
<dbReference type="Proteomes" id="UP001060215">
    <property type="component" value="Chromosome 3"/>
</dbReference>